<sequence>MPTSAGAPGGAPTTSRSWTLHTARGALDVEVSAPGDAALDDVLPALAAELGEPGGPLWSGSTELPGSTPLSASDLRHATVLGWGRPGPRDPAVCGALELQVTGGPDAGRSLPLGRGRLVVGRSAACGLPLDDPDVSRRHVAVTVAEGRVTVADLGSSNGTLLSTRQGATALGSTETTWPVGEAIQLGATTLRLTGPAGSPLEGRETGAGRVVVHPLGTSPPPAVPVTVALPTPPADPPSRRLGWVAVSLPAVGGVAMAWLLDTPAFLFFALLSPAVAVAGWWSDRLSGRRNGRRARAEHAAALARAELEVAAAVAADVAGQEARHPDPARLVAAARRRVSPLWSRGAHDPAGWVVRLGSGPGTTAVTVTGPDGERATAPAEAVPVTLDLGSCGGLTLSGPRPAVLGTARALLCQLAALRPPGAVSLELVADPGRLPDWAWARWLPHLGAVHPAGPVVDDRLATSTAAGGDAGARTLLVVDGTIGAEARAALVAAAPRVALLQLTDRPGDASGAHVTVTGETGSAGRLVLPGTPGRPVTLDGVREAVAAGLARTLAALTAPADGQAIPDSARLLELCAAPGQSGEEPAPGWDRSRSRLTATLGATARGPLTLDLVSQGPHALVAGTTGSGKSELLQTLVASLALHHPPDRCSLLLVDYKGGAAFAEAAAMPHTVGVLTDLDQQSTARALRSLAAELARRERLLATHGARDVGDLPQDVALARLVIVVDEFATLVEDLPGFVSGLVGIAQRGRSLGVHLVLATQRPSGVVSPEIRANCSLRICLRTTDEAEARDVLGSALPAQLPADRPGRAWLRAGGAAPVLLQVARVSAPAPAGPSIRVRRQSWPPLPTPAPGADGADDGSDLARIVAAVARRTAATALELPERPWLPPLPGRLTVGDLADAVAAAATGPTVLRIGLLDLPDRQVQRPFELDLAAGGGWLAVGGPRSGRSTALETVLTEAATQLSPDQLHVHVLDHGGGALAARATGLPHTGTVVRRGDPHRSGRLLHRLAAEVDRRRAGHRAGQPLILLLVDGYDGLTSELEGGDPTGGSADLLRLCREGGAVGLTVALTADRAVPGSRLAGAVRERVVLPLPDRTDYAVAGVPPRSVPEDRPPGRALVGEGAVECQLTLPRDTVRTWPVPAGADGPVRVTELPADPELPLPPPGTGLPWLPVGPGGDEGQVARVDLAAGGGLLVVGPPGSGRSEAVRAFGRHCHAGGARVLELATAPAGPGTPADPSDPGDRIDRVDRRDAAAVRAWLAEPTPGTRVVLADDVTSLPDAVADALAVAVGPPTGAPGGDAPAPGPALVIAAGGPAELAGSFRGPVAVLRRSRTALLLRPGPGDAELLGLRVPRTPLPARPGSGWLLVRGEPTRVQVARHRVTGRGR</sequence>
<dbReference type="PROSITE" id="PS50901">
    <property type="entry name" value="FTSK"/>
    <property type="match status" value="2"/>
</dbReference>
<gene>
    <name evidence="8" type="ORF">JD78_02683</name>
</gene>
<keyword evidence="2 4" id="KW-0547">Nucleotide-binding</keyword>
<evidence type="ECO:0000256" key="1">
    <source>
        <dbReference type="ARBA" id="ARBA00022553"/>
    </source>
</evidence>
<dbReference type="InterPro" id="IPR003593">
    <property type="entry name" value="AAA+_ATPase"/>
</dbReference>
<evidence type="ECO:0000256" key="5">
    <source>
        <dbReference type="SAM" id="MobiDB-lite"/>
    </source>
</evidence>
<comment type="caution">
    <text evidence="8">The sequence shown here is derived from an EMBL/GenBank/DDBJ whole genome shotgun (WGS) entry which is preliminary data.</text>
</comment>
<evidence type="ECO:0000256" key="2">
    <source>
        <dbReference type="ARBA" id="ARBA00022741"/>
    </source>
</evidence>
<evidence type="ECO:0000313" key="9">
    <source>
        <dbReference type="Proteomes" id="UP000321490"/>
    </source>
</evidence>
<dbReference type="SMART" id="SM00240">
    <property type="entry name" value="FHA"/>
    <property type="match status" value="1"/>
</dbReference>
<evidence type="ECO:0000313" key="8">
    <source>
        <dbReference type="EMBL" id="TWH74148.1"/>
    </source>
</evidence>
<name>A0A562IT79_9ACTN</name>
<dbReference type="SUPFAM" id="SSF52540">
    <property type="entry name" value="P-loop containing nucleoside triphosphate hydrolases"/>
    <property type="match status" value="3"/>
</dbReference>
<feature type="domain" description="FtsK" evidence="7">
    <location>
        <begin position="926"/>
        <end position="1104"/>
    </location>
</feature>
<dbReference type="InterPro" id="IPR050206">
    <property type="entry name" value="FtsK/SpoIIIE/SftA"/>
</dbReference>
<evidence type="ECO:0000256" key="4">
    <source>
        <dbReference type="PROSITE-ProRule" id="PRU00289"/>
    </source>
</evidence>
<dbReference type="InterPro" id="IPR002543">
    <property type="entry name" value="FtsK_dom"/>
</dbReference>
<organism evidence="8 9">
    <name type="scientific">Modestobacter roseus</name>
    <dbReference type="NCBI Taxonomy" id="1181884"/>
    <lineage>
        <taxon>Bacteria</taxon>
        <taxon>Bacillati</taxon>
        <taxon>Actinomycetota</taxon>
        <taxon>Actinomycetes</taxon>
        <taxon>Geodermatophilales</taxon>
        <taxon>Geodermatophilaceae</taxon>
        <taxon>Modestobacter</taxon>
    </lineage>
</organism>
<dbReference type="CDD" id="cd00060">
    <property type="entry name" value="FHA"/>
    <property type="match status" value="1"/>
</dbReference>
<keyword evidence="3 4" id="KW-0067">ATP-binding</keyword>
<dbReference type="SUPFAM" id="SSF49879">
    <property type="entry name" value="SMAD/FHA domain"/>
    <property type="match status" value="1"/>
</dbReference>
<dbReference type="Pfam" id="PF01580">
    <property type="entry name" value="FtsK_SpoIIIE"/>
    <property type="match status" value="2"/>
</dbReference>
<evidence type="ECO:0000259" key="6">
    <source>
        <dbReference type="PROSITE" id="PS50006"/>
    </source>
</evidence>
<accession>A0A562IT79</accession>
<dbReference type="InterPro" id="IPR027417">
    <property type="entry name" value="P-loop_NTPase"/>
</dbReference>
<dbReference type="InterPro" id="IPR000253">
    <property type="entry name" value="FHA_dom"/>
</dbReference>
<dbReference type="Gene3D" id="3.40.50.300">
    <property type="entry name" value="P-loop containing nucleotide triphosphate hydrolases"/>
    <property type="match status" value="3"/>
</dbReference>
<dbReference type="PROSITE" id="PS50006">
    <property type="entry name" value="FHA_DOMAIN"/>
    <property type="match status" value="1"/>
</dbReference>
<dbReference type="GO" id="GO:0003677">
    <property type="term" value="F:DNA binding"/>
    <property type="evidence" value="ECO:0007669"/>
    <property type="project" value="InterPro"/>
</dbReference>
<dbReference type="EMBL" id="VLKF01000001">
    <property type="protein sequence ID" value="TWH74148.1"/>
    <property type="molecule type" value="Genomic_DNA"/>
</dbReference>
<dbReference type="Pfam" id="PF16697">
    <property type="entry name" value="Yop-YscD_cpl"/>
    <property type="match status" value="1"/>
</dbReference>
<proteinExistence type="predicted"/>
<dbReference type="RefSeq" id="WP_166521172.1">
    <property type="nucleotide sequence ID" value="NZ_VLKF01000001.1"/>
</dbReference>
<dbReference type="PANTHER" id="PTHR22683:SF1">
    <property type="entry name" value="TYPE VII SECRETION SYSTEM PROTEIN ESSC"/>
    <property type="match status" value="1"/>
</dbReference>
<reference evidence="8 9" key="1">
    <citation type="submission" date="2019-07" db="EMBL/GenBank/DDBJ databases">
        <title>R&amp;d 2014.</title>
        <authorList>
            <person name="Klenk H.-P."/>
        </authorList>
    </citation>
    <scope>NUCLEOTIDE SEQUENCE [LARGE SCALE GENOMIC DNA]</scope>
    <source>
        <strain evidence="8 9">DSM 45764</strain>
    </source>
</reference>
<dbReference type="InterPro" id="IPR008984">
    <property type="entry name" value="SMAD_FHA_dom_sf"/>
</dbReference>
<dbReference type="Proteomes" id="UP000321490">
    <property type="component" value="Unassembled WGS sequence"/>
</dbReference>
<dbReference type="SMART" id="SM00382">
    <property type="entry name" value="AAA"/>
    <property type="match status" value="3"/>
</dbReference>
<dbReference type="PANTHER" id="PTHR22683">
    <property type="entry name" value="SPORULATION PROTEIN RELATED"/>
    <property type="match status" value="1"/>
</dbReference>
<keyword evidence="9" id="KW-1185">Reference proteome</keyword>
<dbReference type="CDD" id="cd01127">
    <property type="entry name" value="TrwB_TraG_TraD_VirD4"/>
    <property type="match status" value="1"/>
</dbReference>
<feature type="domain" description="FtsK" evidence="7">
    <location>
        <begin position="606"/>
        <end position="791"/>
    </location>
</feature>
<feature type="binding site" evidence="4">
    <location>
        <begin position="624"/>
        <end position="631"/>
    </location>
    <ligand>
        <name>ATP</name>
        <dbReference type="ChEBI" id="CHEBI:30616"/>
    </ligand>
</feature>
<evidence type="ECO:0000256" key="3">
    <source>
        <dbReference type="ARBA" id="ARBA00022840"/>
    </source>
</evidence>
<keyword evidence="1" id="KW-0597">Phosphoprotein</keyword>
<protein>
    <submittedName>
        <fullName evidence="8">S-DNA-T family DNA segregation ATPase FtsK/SpoIIIE</fullName>
    </submittedName>
</protein>
<feature type="region of interest" description="Disordered" evidence="5">
    <location>
        <begin position="833"/>
        <end position="859"/>
    </location>
</feature>
<evidence type="ECO:0000259" key="7">
    <source>
        <dbReference type="PROSITE" id="PS50901"/>
    </source>
</evidence>
<dbReference type="GO" id="GO:0005524">
    <property type="term" value="F:ATP binding"/>
    <property type="evidence" value="ECO:0007669"/>
    <property type="project" value="UniProtKB-UniRule"/>
</dbReference>
<feature type="domain" description="FHA" evidence="6">
    <location>
        <begin position="118"/>
        <end position="167"/>
    </location>
</feature>
<dbReference type="Gene3D" id="2.60.200.20">
    <property type="match status" value="1"/>
</dbReference>
<dbReference type="InterPro" id="IPR032030">
    <property type="entry name" value="YscD_cytoplasmic_dom"/>
</dbReference>
<feature type="binding site" evidence="4">
    <location>
        <begin position="943"/>
        <end position="950"/>
    </location>
    <ligand>
        <name>ATP</name>
        <dbReference type="ChEBI" id="CHEBI:30616"/>
    </ligand>
</feature>